<evidence type="ECO:0000313" key="6">
    <source>
        <dbReference type="Proteomes" id="UP000824250"/>
    </source>
</evidence>
<evidence type="ECO:0000256" key="2">
    <source>
        <dbReference type="ARBA" id="ARBA00022741"/>
    </source>
</evidence>
<name>A0A9D1D4H9_9FIRM</name>
<dbReference type="GO" id="GO:0008047">
    <property type="term" value="F:enzyme activator activity"/>
    <property type="evidence" value="ECO:0007669"/>
    <property type="project" value="TreeGrafter"/>
</dbReference>
<dbReference type="PANTHER" id="PTHR13779">
    <property type="entry name" value="WERNER HELICASE-INTERACTING PROTEIN 1 FAMILY MEMBER"/>
    <property type="match status" value="1"/>
</dbReference>
<dbReference type="SUPFAM" id="SSF52540">
    <property type="entry name" value="P-loop containing nucleoside triphosphate hydrolases"/>
    <property type="match status" value="1"/>
</dbReference>
<evidence type="ECO:0000259" key="4">
    <source>
        <dbReference type="SMART" id="SM00382"/>
    </source>
</evidence>
<dbReference type="Pfam" id="PF00004">
    <property type="entry name" value="AAA"/>
    <property type="match status" value="1"/>
</dbReference>
<dbReference type="GO" id="GO:0006261">
    <property type="term" value="P:DNA-templated DNA replication"/>
    <property type="evidence" value="ECO:0007669"/>
    <property type="project" value="TreeGrafter"/>
</dbReference>
<dbReference type="Pfam" id="PF12002">
    <property type="entry name" value="MgsA_C"/>
    <property type="match status" value="1"/>
</dbReference>
<comment type="similarity">
    <text evidence="1">Belongs to the AAA ATPase family. RarA/MGS1/WRNIP1 subfamily.</text>
</comment>
<dbReference type="InterPro" id="IPR032423">
    <property type="entry name" value="AAA_assoc_2"/>
</dbReference>
<dbReference type="PANTHER" id="PTHR13779:SF7">
    <property type="entry name" value="ATPASE WRNIP1"/>
    <property type="match status" value="1"/>
</dbReference>
<dbReference type="Gene3D" id="3.40.50.300">
    <property type="entry name" value="P-loop containing nucleotide triphosphate hydrolases"/>
    <property type="match status" value="1"/>
</dbReference>
<keyword evidence="3" id="KW-0067">ATP-binding</keyword>
<reference evidence="5" key="2">
    <citation type="journal article" date="2021" name="PeerJ">
        <title>Extensive microbial diversity within the chicken gut microbiome revealed by metagenomics and culture.</title>
        <authorList>
            <person name="Gilroy R."/>
            <person name="Ravi A."/>
            <person name="Getino M."/>
            <person name="Pursley I."/>
            <person name="Horton D.L."/>
            <person name="Alikhan N.F."/>
            <person name="Baker D."/>
            <person name="Gharbi K."/>
            <person name="Hall N."/>
            <person name="Watson M."/>
            <person name="Adriaenssens E.M."/>
            <person name="Foster-Nyarko E."/>
            <person name="Jarju S."/>
            <person name="Secka A."/>
            <person name="Antonio M."/>
            <person name="Oren A."/>
            <person name="Chaudhuri R.R."/>
            <person name="La Ragione R."/>
            <person name="Hildebrand F."/>
            <person name="Pallen M.J."/>
        </authorList>
    </citation>
    <scope>NUCLEOTIDE SEQUENCE</scope>
    <source>
        <strain evidence="5">CHK180-2868</strain>
    </source>
</reference>
<dbReference type="SMART" id="SM00382">
    <property type="entry name" value="AAA"/>
    <property type="match status" value="1"/>
</dbReference>
<dbReference type="EMBL" id="DVGC01000025">
    <property type="protein sequence ID" value="HIR05176.1"/>
    <property type="molecule type" value="Genomic_DNA"/>
</dbReference>
<dbReference type="GO" id="GO:0017116">
    <property type="term" value="F:single-stranded DNA helicase activity"/>
    <property type="evidence" value="ECO:0007669"/>
    <property type="project" value="TreeGrafter"/>
</dbReference>
<dbReference type="SUPFAM" id="SSF48019">
    <property type="entry name" value="post-AAA+ oligomerization domain-like"/>
    <property type="match status" value="1"/>
</dbReference>
<keyword evidence="2" id="KW-0547">Nucleotide-binding</keyword>
<organism evidence="5 6">
    <name type="scientific">Candidatus Copromonas faecavium</name>
    <name type="common">nom. illeg.</name>
    <dbReference type="NCBI Taxonomy" id="2840740"/>
    <lineage>
        <taxon>Bacteria</taxon>
        <taxon>Bacillati</taxon>
        <taxon>Bacillota</taxon>
        <taxon>Clostridia</taxon>
        <taxon>Lachnospirales</taxon>
        <taxon>Lachnospiraceae</taxon>
        <taxon>Candidatus Copromonas (nom. illeg.)</taxon>
    </lineage>
</organism>
<dbReference type="Proteomes" id="UP000824250">
    <property type="component" value="Unassembled WGS sequence"/>
</dbReference>
<dbReference type="CDD" id="cd18139">
    <property type="entry name" value="HLD_clamp_RarA"/>
    <property type="match status" value="1"/>
</dbReference>
<dbReference type="GO" id="GO:0000731">
    <property type="term" value="P:DNA synthesis involved in DNA repair"/>
    <property type="evidence" value="ECO:0007669"/>
    <property type="project" value="TreeGrafter"/>
</dbReference>
<dbReference type="InterPro" id="IPR008921">
    <property type="entry name" value="DNA_pol3_clamp-load_cplx_C"/>
</dbReference>
<dbReference type="InterPro" id="IPR051314">
    <property type="entry name" value="AAA_ATPase_RarA/MGS1/WRNIP1"/>
</dbReference>
<accession>A0A9D1D4H9</accession>
<dbReference type="FunFam" id="1.10.3710.10:FF:000003">
    <property type="entry name" value="ATPase, AAA family protein"/>
    <property type="match status" value="1"/>
</dbReference>
<dbReference type="FunFam" id="3.40.50.300:FF:000345">
    <property type="entry name" value="AAA family ATPase"/>
    <property type="match status" value="1"/>
</dbReference>
<dbReference type="InterPro" id="IPR003959">
    <property type="entry name" value="ATPase_AAA_core"/>
</dbReference>
<dbReference type="Gene3D" id="1.10.3710.10">
    <property type="entry name" value="DNA polymerase III clamp loader subunits, C-terminal domain"/>
    <property type="match status" value="1"/>
</dbReference>
<dbReference type="InterPro" id="IPR021886">
    <property type="entry name" value="MgsA_C"/>
</dbReference>
<dbReference type="Gene3D" id="1.10.8.60">
    <property type="match status" value="1"/>
</dbReference>
<gene>
    <name evidence="5" type="ORF">IAB28_04330</name>
</gene>
<sequence length="446" mass="49345">MDLFDYMRETEMKREAPLASRMRPERLEEVVGQKHIIGKDRLLYRAIKADKLGSVIFYGPPGTGKTTLARVIANTTSARFEQINATTAGKKDMEEVVKGAKDALGMYGKKTILFVDEIHRFNKSQQDYLLPYVEDGTITLIGATTENPYFEVNGALLSRSRIFELKPLEKEDIKALILKAVYDREKGMGAYGAEITDEAAEFLADAANGDARAALNAVELGVLTTEKGEDGVIRLTLDVAAECIQKRALRYDKDGDNHYDIVSAFIKSMRGSDPDAALYYLARMLTAGEDVKFIARRIMICAAEDVGNADPNALTVAVSAAQAVERIGLPEGQIPLAQAVTYVATAPKSNAACLGIAKAMETVREKKAPPVPVHLQDRHYSGAANLGHGDGYLYAHDYLNHYVKQQYLPDGLENEVFYTPTENGYEKKIRQHMERLLQEAENENVK</sequence>
<evidence type="ECO:0000313" key="5">
    <source>
        <dbReference type="EMBL" id="HIR05176.1"/>
    </source>
</evidence>
<dbReference type="GO" id="GO:0005524">
    <property type="term" value="F:ATP binding"/>
    <property type="evidence" value="ECO:0007669"/>
    <property type="project" value="UniProtKB-KW"/>
</dbReference>
<dbReference type="InterPro" id="IPR003593">
    <property type="entry name" value="AAA+_ATPase"/>
</dbReference>
<evidence type="ECO:0000256" key="1">
    <source>
        <dbReference type="ARBA" id="ARBA00008959"/>
    </source>
</evidence>
<comment type="caution">
    <text evidence="5">The sequence shown here is derived from an EMBL/GenBank/DDBJ whole genome shotgun (WGS) entry which is preliminary data.</text>
</comment>
<feature type="domain" description="AAA+ ATPase" evidence="4">
    <location>
        <begin position="51"/>
        <end position="168"/>
    </location>
</feature>
<dbReference type="Pfam" id="PF16193">
    <property type="entry name" value="AAA_assoc_2"/>
    <property type="match status" value="1"/>
</dbReference>
<dbReference type="CDD" id="cd00009">
    <property type="entry name" value="AAA"/>
    <property type="match status" value="1"/>
</dbReference>
<evidence type="ECO:0000256" key="3">
    <source>
        <dbReference type="ARBA" id="ARBA00022840"/>
    </source>
</evidence>
<dbReference type="AlphaFoldDB" id="A0A9D1D4H9"/>
<proteinExistence type="inferred from homology"/>
<dbReference type="GO" id="GO:0003677">
    <property type="term" value="F:DNA binding"/>
    <property type="evidence" value="ECO:0007669"/>
    <property type="project" value="InterPro"/>
</dbReference>
<reference evidence="5" key="1">
    <citation type="submission" date="2020-10" db="EMBL/GenBank/DDBJ databases">
        <authorList>
            <person name="Gilroy R."/>
        </authorList>
    </citation>
    <scope>NUCLEOTIDE SEQUENCE</scope>
    <source>
        <strain evidence="5">CHK180-2868</strain>
    </source>
</reference>
<protein>
    <submittedName>
        <fullName evidence="5">Replication-associated recombination protein A</fullName>
    </submittedName>
</protein>
<dbReference type="InterPro" id="IPR027417">
    <property type="entry name" value="P-loop_NTPase"/>
</dbReference>
<dbReference type="FunFam" id="1.20.272.10:FF:000001">
    <property type="entry name" value="Putative AAA family ATPase"/>
    <property type="match status" value="1"/>
</dbReference>
<dbReference type="GO" id="GO:0016887">
    <property type="term" value="F:ATP hydrolysis activity"/>
    <property type="evidence" value="ECO:0007669"/>
    <property type="project" value="InterPro"/>
</dbReference>
<dbReference type="Gene3D" id="1.20.272.10">
    <property type="match status" value="1"/>
</dbReference>